<dbReference type="RefSeq" id="WP_077152140.1">
    <property type="nucleotide sequence ID" value="NZ_CABMMO010000024.1"/>
</dbReference>
<evidence type="ECO:0008006" key="10">
    <source>
        <dbReference type="Google" id="ProtNLM"/>
    </source>
</evidence>
<dbReference type="GO" id="GO:0003677">
    <property type="term" value="F:DNA binding"/>
    <property type="evidence" value="ECO:0007669"/>
    <property type="project" value="UniProtKB-KW"/>
</dbReference>
<dbReference type="CDD" id="cd00338">
    <property type="entry name" value="Ser_Recombinase"/>
    <property type="match status" value="1"/>
</dbReference>
<name>A0A1V2UB90_ENTMU</name>
<evidence type="ECO:0000256" key="3">
    <source>
        <dbReference type="ARBA" id="ARBA00023172"/>
    </source>
</evidence>
<dbReference type="InterPro" id="IPR036162">
    <property type="entry name" value="Resolvase-like_N_sf"/>
</dbReference>
<dbReference type="PROSITE" id="PS51736">
    <property type="entry name" value="RECOMBINASES_3"/>
    <property type="match status" value="1"/>
</dbReference>
<dbReference type="Pfam" id="PF00239">
    <property type="entry name" value="Resolvase"/>
    <property type="match status" value="1"/>
</dbReference>
<proteinExistence type="predicted"/>
<protein>
    <recommendedName>
        <fullName evidence="10">Recombinase family protein</fullName>
    </recommendedName>
</protein>
<comment type="caution">
    <text evidence="8">The sequence shown here is derived from an EMBL/GenBank/DDBJ whole genome shotgun (WGS) entry which is preliminary data.</text>
</comment>
<organism evidence="8 9">
    <name type="scientific">Enterococcus mundtii</name>
    <dbReference type="NCBI Taxonomy" id="53346"/>
    <lineage>
        <taxon>Bacteria</taxon>
        <taxon>Bacillati</taxon>
        <taxon>Bacillota</taxon>
        <taxon>Bacilli</taxon>
        <taxon>Lactobacillales</taxon>
        <taxon>Enterococcaceae</taxon>
        <taxon>Enterococcus</taxon>
    </lineage>
</organism>
<feature type="active site" description="O-(5'-phospho-DNA)-serine intermediate" evidence="4 5">
    <location>
        <position position="11"/>
    </location>
</feature>
<dbReference type="Gene3D" id="3.40.50.1390">
    <property type="entry name" value="Resolvase, N-terminal catalytic domain"/>
    <property type="match status" value="1"/>
</dbReference>
<dbReference type="Pfam" id="PF07508">
    <property type="entry name" value="Recombinase"/>
    <property type="match status" value="1"/>
</dbReference>
<dbReference type="PANTHER" id="PTHR30461:SF23">
    <property type="entry name" value="DNA RECOMBINASE-RELATED"/>
    <property type="match status" value="1"/>
</dbReference>
<dbReference type="GO" id="GO:0015074">
    <property type="term" value="P:DNA integration"/>
    <property type="evidence" value="ECO:0007669"/>
    <property type="project" value="UniProtKB-KW"/>
</dbReference>
<accession>A0A1V2UB90</accession>
<dbReference type="GO" id="GO:0000150">
    <property type="term" value="F:DNA strand exchange activity"/>
    <property type="evidence" value="ECO:0007669"/>
    <property type="project" value="InterPro"/>
</dbReference>
<dbReference type="Pfam" id="PF13408">
    <property type="entry name" value="Zn_ribbon_recom"/>
    <property type="match status" value="1"/>
</dbReference>
<gene>
    <name evidence="8" type="ORF">BTN92_15630</name>
</gene>
<dbReference type="InterPro" id="IPR025827">
    <property type="entry name" value="Zn_ribbon_recom_dom"/>
</dbReference>
<dbReference type="Gene3D" id="3.90.1750.20">
    <property type="entry name" value="Putative Large Serine Recombinase, Chain B, Domain 2"/>
    <property type="match status" value="1"/>
</dbReference>
<dbReference type="InterPro" id="IPR011109">
    <property type="entry name" value="DNA_bind_recombinase_dom"/>
</dbReference>
<keyword evidence="2" id="KW-0238">DNA-binding</keyword>
<dbReference type="AlphaFoldDB" id="A0A1V2UB90"/>
<dbReference type="Proteomes" id="UP000189299">
    <property type="component" value="Unassembled WGS sequence"/>
</dbReference>
<dbReference type="PROSITE" id="PS51737">
    <property type="entry name" value="RECOMBINASE_DNA_BIND"/>
    <property type="match status" value="1"/>
</dbReference>
<dbReference type="PROSITE" id="PS00397">
    <property type="entry name" value="RECOMBINASES_1"/>
    <property type="match status" value="1"/>
</dbReference>
<dbReference type="PANTHER" id="PTHR30461">
    <property type="entry name" value="DNA-INVERTASE FROM LAMBDOID PROPHAGE"/>
    <property type="match status" value="1"/>
</dbReference>
<evidence type="ECO:0000259" key="7">
    <source>
        <dbReference type="PROSITE" id="PS51737"/>
    </source>
</evidence>
<dbReference type="InterPro" id="IPR006119">
    <property type="entry name" value="Resolv_N"/>
</dbReference>
<reference evidence="8 9" key="1">
    <citation type="submission" date="2016-12" db="EMBL/GenBank/DDBJ databases">
        <authorList>
            <person name="Song W.-J."/>
            <person name="Kurnit D.M."/>
        </authorList>
    </citation>
    <scope>NUCLEOTIDE SEQUENCE [LARGE SCALE GENOMIC DNA]</scope>
    <source>
        <strain evidence="8 9">CGB1038-1_S1</strain>
    </source>
</reference>
<feature type="domain" description="Recombinase" evidence="7">
    <location>
        <begin position="160"/>
        <end position="255"/>
    </location>
</feature>
<dbReference type="SMART" id="SM00857">
    <property type="entry name" value="Resolvase"/>
    <property type="match status" value="1"/>
</dbReference>
<evidence type="ECO:0000259" key="6">
    <source>
        <dbReference type="PROSITE" id="PS51736"/>
    </source>
</evidence>
<dbReference type="EMBL" id="MSTR01000024">
    <property type="protein sequence ID" value="ONN40189.1"/>
    <property type="molecule type" value="Genomic_DNA"/>
</dbReference>
<evidence type="ECO:0000256" key="2">
    <source>
        <dbReference type="ARBA" id="ARBA00023125"/>
    </source>
</evidence>
<keyword evidence="1" id="KW-0229">DNA integration</keyword>
<evidence type="ECO:0000256" key="1">
    <source>
        <dbReference type="ARBA" id="ARBA00022908"/>
    </source>
</evidence>
<keyword evidence="3" id="KW-0233">DNA recombination</keyword>
<evidence type="ECO:0000313" key="9">
    <source>
        <dbReference type="Proteomes" id="UP000189299"/>
    </source>
</evidence>
<evidence type="ECO:0000256" key="5">
    <source>
        <dbReference type="PROSITE-ProRule" id="PRU10137"/>
    </source>
</evidence>
<dbReference type="InterPro" id="IPR006118">
    <property type="entry name" value="Recombinase_CS"/>
</dbReference>
<dbReference type="InterPro" id="IPR038109">
    <property type="entry name" value="DNA_bind_recomb_sf"/>
</dbReference>
<evidence type="ECO:0000313" key="8">
    <source>
        <dbReference type="EMBL" id="ONN40189.1"/>
    </source>
</evidence>
<evidence type="ECO:0000256" key="4">
    <source>
        <dbReference type="PIRSR" id="PIRSR606118-50"/>
    </source>
</evidence>
<dbReference type="InterPro" id="IPR050639">
    <property type="entry name" value="SSR_resolvase"/>
</dbReference>
<sequence length="454" mass="53191">MKRAALYIRVSSDQQAKFGDSLREQQDTLQEYVKTQKDMIVHSIYIDDGISGQKLERDEFKRLMNDIDSGLVDIILFTKLDRWFRSLKHYLNTQELLEKNHVHWIAVSQPYYDTTTAYGRTFINQVMSFAELEAQMTSERMKSVFANKVKMGEVISGSTPLGYSIDDKRLKPDNQAHIAQAVFAYYNEHANLNKTAKFLLEEYGISRTMQAIRSMLRNKKYIGEFRDNKNFCEPIINQELFFSVNRQLSMNQKSNVKNTYLFSGILVCGECGKKMNSGQKSVWGNKRKDGTRIKYPPKSMYSCRYAYQHPKCLNTKSIREHVLEARLLDNIDELISVEINELKSVKKKLPDNKYKQKAIEKKIDRLKNAYLNEVISLNEFKHDRQKLLTELSELTLTSEENSTKQKIENLETLLSMNIKQNYSNMEIYEQKTFWRSFIKNIKFDSSKKITVNFL</sequence>
<dbReference type="SUPFAM" id="SSF53041">
    <property type="entry name" value="Resolvase-like"/>
    <property type="match status" value="1"/>
</dbReference>
<feature type="domain" description="Resolvase/invertase-type recombinase catalytic" evidence="6">
    <location>
        <begin position="3"/>
        <end position="152"/>
    </location>
</feature>